<organism evidence="14 15">
    <name type="scientific">Teratosphaeria destructans</name>
    <dbReference type="NCBI Taxonomy" id="418781"/>
    <lineage>
        <taxon>Eukaryota</taxon>
        <taxon>Fungi</taxon>
        <taxon>Dikarya</taxon>
        <taxon>Ascomycota</taxon>
        <taxon>Pezizomycotina</taxon>
        <taxon>Dothideomycetes</taxon>
        <taxon>Dothideomycetidae</taxon>
        <taxon>Mycosphaerellales</taxon>
        <taxon>Teratosphaeriaceae</taxon>
        <taxon>Teratosphaeria</taxon>
    </lineage>
</organism>
<dbReference type="InterPro" id="IPR014371">
    <property type="entry name" value="Oat_ACAT_DAG_ARE"/>
</dbReference>
<dbReference type="OrthoDB" id="10039049at2759"/>
<evidence type="ECO:0000256" key="2">
    <source>
        <dbReference type="ARBA" id="ARBA00009010"/>
    </source>
</evidence>
<accession>A0A9W7SUU8</accession>
<dbReference type="GO" id="GO:0005789">
    <property type="term" value="C:endoplasmic reticulum membrane"/>
    <property type="evidence" value="ECO:0007669"/>
    <property type="project" value="UniProtKB-SubCell"/>
</dbReference>
<evidence type="ECO:0000256" key="13">
    <source>
        <dbReference type="SAM" id="Phobius"/>
    </source>
</evidence>
<evidence type="ECO:0000256" key="11">
    <source>
        <dbReference type="PIRSR" id="PIRSR000439-1"/>
    </source>
</evidence>
<dbReference type="PANTHER" id="PTHR10408:SF9">
    <property type="entry name" value="STEROL O-ACYLTRANSFERASE 2-RELATED"/>
    <property type="match status" value="1"/>
</dbReference>
<proteinExistence type="inferred from homology"/>
<reference evidence="14 15" key="2">
    <citation type="journal article" date="2021" name="Curr. Genet.">
        <title>Genetic response to nitrogen starvation in the aggressive Eucalyptus foliar pathogen Teratosphaeria destructans.</title>
        <authorList>
            <person name="Havenga M."/>
            <person name="Wingfield B.D."/>
            <person name="Wingfield M.J."/>
            <person name="Dreyer L.L."/>
            <person name="Roets F."/>
            <person name="Aylward J."/>
        </authorList>
    </citation>
    <scope>NUCLEOTIDE SEQUENCE [LARGE SCALE GENOMIC DNA]</scope>
    <source>
        <strain evidence="14">CMW44962</strain>
    </source>
</reference>
<keyword evidence="8 10" id="KW-0012">Acyltransferase</keyword>
<sequence length="510" mass="58803">MSNRLDRDGAATTTQSNGSGLASPHPRKPILNRSLAHALANDGVRPPTRSSTPVPRMFPSVDYQNRLSYFDPNSDWGNFRGFFVLFWVGLAIMVITAMLRNLRETGYLLQFRQWPLFTANLWELAVVDMAMCGSTILDLPLHLLYKSSRGWLRWDKGGVIVQSLFQLGWLALWISWPFMRRWTWTAQVFLTLHTLALFMKLHSYAFYNGHLSTTLNRLKELDQPIGPATPMDEAVRYPTAHHPQHLGEDPQEEKEEQHKEHHHHLSPVYQLRSDLAQEITSPMGNVTYPANLTLPNFFDYLLVPTLCYELEYPRVPTRSYQELFWKTLAVFGCVFLMTVTSEEFILPVLSASQIRLAHTTNYVDAALIFAEPIFEYVLGAFAEITRFADRQFYSDWWNSLDWASFARQWNIPVHNFFRRHVYSASRTAKMSKPAAMAVTFFISALAHELVMGCITRKFRGYGFVLMMLQIPLMAVQRLPGVRERVVVMNVCFWIFMILGLSLLCALYVLL</sequence>
<dbReference type="InterPro" id="IPR004299">
    <property type="entry name" value="MBOAT_fam"/>
</dbReference>
<evidence type="ECO:0000256" key="10">
    <source>
        <dbReference type="PIRNR" id="PIRNR000439"/>
    </source>
</evidence>
<feature type="region of interest" description="Disordered" evidence="12">
    <location>
        <begin position="241"/>
        <end position="263"/>
    </location>
</feature>
<keyword evidence="6 13" id="KW-1133">Transmembrane helix</keyword>
<evidence type="ECO:0000256" key="12">
    <source>
        <dbReference type="SAM" id="MobiDB-lite"/>
    </source>
</evidence>
<dbReference type="EMBL" id="RIBY02001113">
    <property type="protein sequence ID" value="KAH9832394.1"/>
    <property type="molecule type" value="Genomic_DNA"/>
</dbReference>
<evidence type="ECO:0000256" key="4">
    <source>
        <dbReference type="ARBA" id="ARBA00022692"/>
    </source>
</evidence>
<feature type="active site" evidence="11">
    <location>
        <position position="447"/>
    </location>
</feature>
<dbReference type="GO" id="GO:0034737">
    <property type="term" value="F:ergosterol O-acyltransferase activity"/>
    <property type="evidence" value="ECO:0007669"/>
    <property type="project" value="TreeGrafter"/>
</dbReference>
<evidence type="ECO:0000256" key="1">
    <source>
        <dbReference type="ARBA" id="ARBA00004477"/>
    </source>
</evidence>
<evidence type="ECO:0000256" key="6">
    <source>
        <dbReference type="ARBA" id="ARBA00022989"/>
    </source>
</evidence>
<dbReference type="AlphaFoldDB" id="A0A9W7SUU8"/>
<feature type="transmembrane region" description="Helical" evidence="13">
    <location>
        <begin position="461"/>
        <end position="479"/>
    </location>
</feature>
<feature type="transmembrane region" description="Helical" evidence="13">
    <location>
        <begin position="82"/>
        <end position="102"/>
    </location>
</feature>
<keyword evidence="15" id="KW-1185">Reference proteome</keyword>
<evidence type="ECO:0000313" key="15">
    <source>
        <dbReference type="Proteomes" id="UP001138500"/>
    </source>
</evidence>
<evidence type="ECO:0000256" key="9">
    <source>
        <dbReference type="ARBA" id="ARBA00023568"/>
    </source>
</evidence>
<feature type="compositionally biased region" description="Polar residues" evidence="12">
    <location>
        <begin position="11"/>
        <end position="20"/>
    </location>
</feature>
<evidence type="ECO:0000256" key="5">
    <source>
        <dbReference type="ARBA" id="ARBA00022824"/>
    </source>
</evidence>
<dbReference type="Proteomes" id="UP001138500">
    <property type="component" value="Unassembled WGS sequence"/>
</dbReference>
<evidence type="ECO:0000313" key="14">
    <source>
        <dbReference type="EMBL" id="KAH9832394.1"/>
    </source>
</evidence>
<feature type="transmembrane region" description="Helical" evidence="13">
    <location>
        <begin position="157"/>
        <end position="176"/>
    </location>
</feature>
<keyword evidence="4 13" id="KW-0812">Transmembrane</keyword>
<comment type="function">
    <text evidence="9">Sterol O-acyltransferase that catalyzes the formation of stery esters.</text>
</comment>
<evidence type="ECO:0000256" key="3">
    <source>
        <dbReference type="ARBA" id="ARBA00022679"/>
    </source>
</evidence>
<keyword evidence="3 10" id="KW-0808">Transferase</keyword>
<protein>
    <recommendedName>
        <fullName evidence="10">O-acyltransferase</fullName>
    </recommendedName>
</protein>
<name>A0A9W7SUU8_9PEZI</name>
<dbReference type="Pfam" id="PF03062">
    <property type="entry name" value="MBOAT"/>
    <property type="match status" value="1"/>
</dbReference>
<feature type="transmembrane region" description="Helical" evidence="13">
    <location>
        <begin position="485"/>
        <end position="509"/>
    </location>
</feature>
<keyword evidence="5 10" id="KW-0256">Endoplasmic reticulum</keyword>
<dbReference type="PANTHER" id="PTHR10408">
    <property type="entry name" value="STEROL O-ACYLTRANSFERASE"/>
    <property type="match status" value="1"/>
</dbReference>
<reference evidence="14 15" key="1">
    <citation type="journal article" date="2018" name="IMA Fungus">
        <title>IMA Genome-F 10: Nine draft genome sequences of Claviceps purpurea s.lat., including C. arundinis, C. humidiphila, and C. cf. spartinae, pseudomolecules for the pitch canker pathogen Fusarium circinatum, draft genome of Davidsoniella eucalypti, Grosmannia galeiformis, Quambalaria eucalypti, and Teratosphaeria destructans.</title>
        <authorList>
            <person name="Wingfield B.D."/>
            <person name="Liu M."/>
            <person name="Nguyen H.D."/>
            <person name="Lane F.A."/>
            <person name="Morgan S.W."/>
            <person name="De Vos L."/>
            <person name="Wilken P.M."/>
            <person name="Duong T.A."/>
            <person name="Aylward J."/>
            <person name="Coetzee M.P."/>
            <person name="Dadej K."/>
            <person name="De Beer Z.W."/>
            <person name="Findlay W."/>
            <person name="Havenga M."/>
            <person name="Kolarik M."/>
            <person name="Menzies J.G."/>
            <person name="Naidoo K."/>
            <person name="Pochopski O."/>
            <person name="Shoukouhi P."/>
            <person name="Santana Q.C."/>
            <person name="Seifert K.A."/>
            <person name="Soal N."/>
            <person name="Steenkamp E.T."/>
            <person name="Tatham C.T."/>
            <person name="van der Nest M.A."/>
            <person name="Wingfield M.J."/>
        </authorList>
    </citation>
    <scope>NUCLEOTIDE SEQUENCE [LARGE SCALE GENOMIC DNA]</scope>
    <source>
        <strain evidence="14">CMW44962</strain>
    </source>
</reference>
<feature type="transmembrane region" description="Helical" evidence="13">
    <location>
        <begin position="122"/>
        <end position="145"/>
    </location>
</feature>
<evidence type="ECO:0000256" key="8">
    <source>
        <dbReference type="ARBA" id="ARBA00023315"/>
    </source>
</evidence>
<evidence type="ECO:0000256" key="7">
    <source>
        <dbReference type="ARBA" id="ARBA00023136"/>
    </source>
</evidence>
<comment type="caution">
    <text evidence="14">The sequence shown here is derived from an EMBL/GenBank/DDBJ whole genome shotgun (WGS) entry which is preliminary data.</text>
</comment>
<comment type="subcellular location">
    <subcellularLocation>
        <location evidence="1 10">Endoplasmic reticulum membrane</location>
        <topology evidence="1 10">Multi-pass membrane protein</topology>
    </subcellularLocation>
</comment>
<dbReference type="GO" id="GO:0008204">
    <property type="term" value="P:ergosterol metabolic process"/>
    <property type="evidence" value="ECO:0007669"/>
    <property type="project" value="TreeGrafter"/>
</dbReference>
<dbReference type="PIRSF" id="PIRSF000439">
    <property type="entry name" value="Oat_ACAT_DAG_ARE"/>
    <property type="match status" value="1"/>
</dbReference>
<gene>
    <name evidence="14" type="ORF">Tdes44962_MAKER02057</name>
</gene>
<comment type="similarity">
    <text evidence="2 10">Belongs to the membrane-bound acyltransferase family. Sterol o-acyltransferase subfamily.</text>
</comment>
<keyword evidence="7 10" id="KW-0472">Membrane</keyword>
<feature type="region of interest" description="Disordered" evidence="12">
    <location>
        <begin position="1"/>
        <end position="26"/>
    </location>
</feature>